<dbReference type="RefSeq" id="WP_121226298.1">
    <property type="nucleotide sequence ID" value="NZ_JBIUBA010000024.1"/>
</dbReference>
<evidence type="ECO:0000313" key="2">
    <source>
        <dbReference type="EMBL" id="RKT72905.1"/>
    </source>
</evidence>
<feature type="region of interest" description="Disordered" evidence="1">
    <location>
        <begin position="210"/>
        <end position="253"/>
    </location>
</feature>
<keyword evidence="3" id="KW-1185">Reference proteome</keyword>
<dbReference type="AlphaFoldDB" id="A0A495XIF6"/>
<dbReference type="EMBL" id="RBXR01000001">
    <property type="protein sequence ID" value="RKT72905.1"/>
    <property type="molecule type" value="Genomic_DNA"/>
</dbReference>
<dbReference type="OrthoDB" id="3504544at2"/>
<name>A0A495XIF6_9PSEU</name>
<accession>A0A495XIF6</accession>
<proteinExistence type="predicted"/>
<evidence type="ECO:0000256" key="1">
    <source>
        <dbReference type="SAM" id="MobiDB-lite"/>
    </source>
</evidence>
<protein>
    <submittedName>
        <fullName evidence="2">Uncharacterized protein</fullName>
    </submittedName>
</protein>
<sequence length="285" mass="30077">MTENPFRLTDDERRQGYALLADFTASLLLGPLGPFAVLAGRYLYDRRDAIFDRLGGRPARAFDATGRPHGLSTLSTGALSTLAVRPVLTDAARGLGLREGDPVSLVLTGQRFTSARSGLVVPARIGQRVEVSVPEDTYSLGAFAGRAGELFTRAHPFRVAGGQAVTASGRSGMVLNLDASPALRPGGTTPRNPAAARWWTAGPTGLLSPRPTPPGGLVSPRPTPPGGLRFPRESTGGPVVPRPASGPRFDRPTGVRQSATACWWCGAADNRCDCLIGAVRRFWNG</sequence>
<dbReference type="Proteomes" id="UP000272729">
    <property type="component" value="Unassembled WGS sequence"/>
</dbReference>
<reference evidence="2 3" key="1">
    <citation type="submission" date="2018-10" db="EMBL/GenBank/DDBJ databases">
        <title>Sequencing the genomes of 1000 actinobacteria strains.</title>
        <authorList>
            <person name="Klenk H.-P."/>
        </authorList>
    </citation>
    <scope>NUCLEOTIDE SEQUENCE [LARGE SCALE GENOMIC DNA]</scope>
    <source>
        <strain evidence="2 3">DSM 43911</strain>
    </source>
</reference>
<evidence type="ECO:0000313" key="3">
    <source>
        <dbReference type="Proteomes" id="UP000272729"/>
    </source>
</evidence>
<comment type="caution">
    <text evidence="2">The sequence shown here is derived from an EMBL/GenBank/DDBJ whole genome shotgun (WGS) entry which is preliminary data.</text>
</comment>
<gene>
    <name evidence="2" type="ORF">DFJ66_6229</name>
</gene>
<organism evidence="2 3">
    <name type="scientific">Saccharothrix variisporea</name>
    <dbReference type="NCBI Taxonomy" id="543527"/>
    <lineage>
        <taxon>Bacteria</taxon>
        <taxon>Bacillati</taxon>
        <taxon>Actinomycetota</taxon>
        <taxon>Actinomycetes</taxon>
        <taxon>Pseudonocardiales</taxon>
        <taxon>Pseudonocardiaceae</taxon>
        <taxon>Saccharothrix</taxon>
    </lineage>
</organism>